<evidence type="ECO:0000313" key="3">
    <source>
        <dbReference type="Proteomes" id="UP000371977"/>
    </source>
</evidence>
<feature type="transmembrane region" description="Helical" evidence="1">
    <location>
        <begin position="72"/>
        <end position="90"/>
    </location>
</feature>
<name>A0A6C2C322_9LACO</name>
<dbReference type="Proteomes" id="UP000371977">
    <property type="component" value="Unassembled WGS sequence"/>
</dbReference>
<organism evidence="2 3">
    <name type="scientific">Weissella muntiaci</name>
    <dbReference type="NCBI Taxonomy" id="2508881"/>
    <lineage>
        <taxon>Bacteria</taxon>
        <taxon>Bacillati</taxon>
        <taxon>Bacillota</taxon>
        <taxon>Bacilli</taxon>
        <taxon>Lactobacillales</taxon>
        <taxon>Lactobacillaceae</taxon>
        <taxon>Weissella</taxon>
    </lineage>
</organism>
<feature type="transmembrane region" description="Helical" evidence="1">
    <location>
        <begin position="31"/>
        <end position="51"/>
    </location>
</feature>
<dbReference type="RefSeq" id="WP_148623731.1">
    <property type="nucleotide sequence ID" value="NZ_SDGZ01000026.1"/>
</dbReference>
<keyword evidence="1" id="KW-0472">Membrane</keyword>
<keyword evidence="1" id="KW-0812">Transmembrane</keyword>
<comment type="caution">
    <text evidence="2">The sequence shown here is derived from an EMBL/GenBank/DDBJ whole genome shotgun (WGS) entry which is preliminary data.</text>
</comment>
<evidence type="ECO:0000256" key="1">
    <source>
        <dbReference type="SAM" id="Phobius"/>
    </source>
</evidence>
<keyword evidence="3" id="KW-1185">Reference proteome</keyword>
<accession>A0A6C2C322</accession>
<gene>
    <name evidence="2" type="ORF">ESZ50_10415</name>
</gene>
<reference evidence="2 3" key="1">
    <citation type="submission" date="2019-01" db="EMBL/GenBank/DDBJ databases">
        <title>Weissella sp. nov., a novel lactic acid bacterium isolated from animal feces.</title>
        <authorList>
            <person name="Wang L.-T."/>
        </authorList>
    </citation>
    <scope>NUCLEOTIDE SEQUENCE [LARGE SCALE GENOMIC DNA]</scope>
    <source>
        <strain evidence="2 3">8H-2</strain>
    </source>
</reference>
<dbReference type="OrthoDB" id="9873570at2"/>
<evidence type="ECO:0000313" key="2">
    <source>
        <dbReference type="EMBL" id="TYC47916.1"/>
    </source>
</evidence>
<dbReference type="EMBL" id="SDGZ01000026">
    <property type="protein sequence ID" value="TYC47916.1"/>
    <property type="molecule type" value="Genomic_DNA"/>
</dbReference>
<sequence length="92" mass="10388">MPTTIFAFSVLLAAFSNLILFINLPSDIMRWYGFFAQLILIMVALLVLISSHDLPKVKLEGGSFQRLTKSELIIFIELVLTVAIAVWMFIVL</sequence>
<proteinExistence type="predicted"/>
<protein>
    <submittedName>
        <fullName evidence="2">Uncharacterized protein</fullName>
    </submittedName>
</protein>
<dbReference type="AlphaFoldDB" id="A0A6C2C322"/>
<keyword evidence="1" id="KW-1133">Transmembrane helix</keyword>